<gene>
    <name evidence="3" type="ordered locus">SNE_A12150</name>
</gene>
<sequence>MYRICLFLFCLLSFSLEGKIFSRVYEKPPISAVVSFDLTVSNMARSIEFYTKILGFRKVADYQVSGEPYDTLYDLKGSRIHVVRLRLGLETLTLMEFEKPKGRPLPIDLASDDIMFQHIAIVVSDLNQAYGSLLKNQIVTISPEPQKLPSWNLASSGIQALYFRDPDGHPLELIQFPPGKGNPRWQQTHGQLFLGIDHSAITIKNTSKSLEFYQHLLGLKITGDSLNYGPEQEKLTGVKGAKVYITSLNAEQGPGIELLDYLTPNAGRDMPPDTRANDLWHWQIRLQSPELAGLHQSLVQANTFVRKILSFQNPYLDYHKAFLTRDPDGHTLLITQ</sequence>
<dbReference type="InterPro" id="IPR051785">
    <property type="entry name" value="MMCE/EMCE_epimerase"/>
</dbReference>
<dbReference type="PANTHER" id="PTHR43048">
    <property type="entry name" value="METHYLMALONYL-COA EPIMERASE"/>
    <property type="match status" value="1"/>
</dbReference>
<dbReference type="InterPro" id="IPR029068">
    <property type="entry name" value="Glyas_Bleomycin-R_OHBP_Dase"/>
</dbReference>
<accession>F8L8G8</accession>
<dbReference type="OrthoDB" id="9788468at2"/>
<evidence type="ECO:0000313" key="3">
    <source>
        <dbReference type="EMBL" id="CCB89092.1"/>
    </source>
</evidence>
<dbReference type="InterPro" id="IPR004360">
    <property type="entry name" value="Glyas_Fos-R_dOase_dom"/>
</dbReference>
<dbReference type="Pfam" id="PF00903">
    <property type="entry name" value="Glyoxalase"/>
    <property type="match status" value="2"/>
</dbReference>
<dbReference type="eggNOG" id="COG0346">
    <property type="taxonomic scope" value="Bacteria"/>
</dbReference>
<keyword evidence="4" id="KW-1185">Reference proteome</keyword>
<proteinExistence type="predicted"/>
<dbReference type="STRING" id="331113.SNE_A12150"/>
<dbReference type="Gene3D" id="3.10.180.10">
    <property type="entry name" value="2,3-Dihydroxybiphenyl 1,2-Dioxygenase, domain 1"/>
    <property type="match status" value="2"/>
</dbReference>
<dbReference type="GO" id="GO:0004493">
    <property type="term" value="F:methylmalonyl-CoA epimerase activity"/>
    <property type="evidence" value="ECO:0007669"/>
    <property type="project" value="TreeGrafter"/>
</dbReference>
<dbReference type="AlphaFoldDB" id="F8L8G8"/>
<reference key="1">
    <citation type="journal article" date="2011" name="Mol. Biol. Evol.">
        <title>Unity in variety -- the pan-genome of the Chlamydiae.</title>
        <authorList>
            <person name="Collingro A."/>
            <person name="Tischler P."/>
            <person name="Weinmaier T."/>
            <person name="Penz T."/>
            <person name="Heinz E."/>
            <person name="Brunham R.C."/>
            <person name="Read T.D."/>
            <person name="Bavoil P.M."/>
            <person name="Sachse K."/>
            <person name="Kahane S."/>
            <person name="Friedman M.G."/>
            <person name="Rattei T."/>
            <person name="Myers G.S.A."/>
            <person name="Horn M."/>
        </authorList>
    </citation>
    <scope>NUCLEOTIDE SEQUENCE</scope>
    <source>
        <strain>Z</strain>
    </source>
</reference>
<dbReference type="CDD" id="cd06587">
    <property type="entry name" value="VOC"/>
    <property type="match status" value="1"/>
</dbReference>
<dbReference type="RefSeq" id="WP_013943559.1">
    <property type="nucleotide sequence ID" value="NC_015713.1"/>
</dbReference>
<dbReference type="KEGG" id="sng:SNE_A12150"/>
<protein>
    <submittedName>
        <fullName evidence="3">Glr1161 protein</fullName>
    </submittedName>
</protein>
<dbReference type="Proteomes" id="UP000000496">
    <property type="component" value="Chromosome gsn.131"/>
</dbReference>
<evidence type="ECO:0000256" key="1">
    <source>
        <dbReference type="ARBA" id="ARBA00022723"/>
    </source>
</evidence>
<dbReference type="HOGENOM" id="CLU_062606_0_0_0"/>
<dbReference type="SUPFAM" id="SSF54593">
    <property type="entry name" value="Glyoxalase/Bleomycin resistance protein/Dihydroxybiphenyl dioxygenase"/>
    <property type="match status" value="2"/>
</dbReference>
<evidence type="ECO:0000313" key="4">
    <source>
        <dbReference type="Proteomes" id="UP000000496"/>
    </source>
</evidence>
<feature type="domain" description="VOC" evidence="2">
    <location>
        <begin position="195"/>
        <end position="336"/>
    </location>
</feature>
<reference evidence="3 4" key="2">
    <citation type="journal article" date="2011" name="Mol. Biol. Evol.">
        <title>Unity in variety--the pan-genome of the Chlamydiae.</title>
        <authorList>
            <person name="Collingro A."/>
            <person name="Tischler P."/>
            <person name="Weinmaier T."/>
            <person name="Penz T."/>
            <person name="Heinz E."/>
            <person name="Brunham R.C."/>
            <person name="Read T.D."/>
            <person name="Bavoil P.M."/>
            <person name="Sachse K."/>
            <person name="Kahane S."/>
            <person name="Friedman M.G."/>
            <person name="Rattei T."/>
            <person name="Myers G.S."/>
            <person name="Horn M."/>
        </authorList>
    </citation>
    <scope>NUCLEOTIDE SEQUENCE [LARGE SCALE GENOMIC DNA]</scope>
    <source>
        <strain evidence="4">ATCC VR-1471 / Z</strain>
    </source>
</reference>
<dbReference type="EMBL" id="FR872582">
    <property type="protein sequence ID" value="CCB89092.1"/>
    <property type="molecule type" value="Genomic_DNA"/>
</dbReference>
<keyword evidence="1" id="KW-0479">Metal-binding</keyword>
<dbReference type="PANTHER" id="PTHR43048:SF3">
    <property type="entry name" value="METHYLMALONYL-COA EPIMERASE, MITOCHONDRIAL"/>
    <property type="match status" value="1"/>
</dbReference>
<dbReference type="InterPro" id="IPR037523">
    <property type="entry name" value="VOC_core"/>
</dbReference>
<evidence type="ECO:0000259" key="2">
    <source>
        <dbReference type="PROSITE" id="PS51819"/>
    </source>
</evidence>
<dbReference type="PROSITE" id="PS51819">
    <property type="entry name" value="VOC"/>
    <property type="match status" value="2"/>
</dbReference>
<dbReference type="GO" id="GO:0046491">
    <property type="term" value="P:L-methylmalonyl-CoA metabolic process"/>
    <property type="evidence" value="ECO:0007669"/>
    <property type="project" value="TreeGrafter"/>
</dbReference>
<name>F8L8G8_SIMNZ</name>
<feature type="domain" description="VOC" evidence="2">
    <location>
        <begin position="32"/>
        <end position="176"/>
    </location>
</feature>
<dbReference type="GO" id="GO:0046872">
    <property type="term" value="F:metal ion binding"/>
    <property type="evidence" value="ECO:0007669"/>
    <property type="project" value="UniProtKB-KW"/>
</dbReference>
<organism evidence="3 4">
    <name type="scientific">Simkania negevensis (strain ATCC VR-1471 / DSM 27360 / Z)</name>
    <dbReference type="NCBI Taxonomy" id="331113"/>
    <lineage>
        <taxon>Bacteria</taxon>
        <taxon>Pseudomonadati</taxon>
        <taxon>Chlamydiota</taxon>
        <taxon>Chlamydiia</taxon>
        <taxon>Parachlamydiales</taxon>
        <taxon>Simkaniaceae</taxon>
        <taxon>Simkania</taxon>
    </lineage>
</organism>